<gene>
    <name evidence="1" type="ORF">PAN31108_01626</name>
</gene>
<evidence type="ECO:0000313" key="2">
    <source>
        <dbReference type="Proteomes" id="UP000406256"/>
    </source>
</evidence>
<sequence length="353" mass="38710">MEKIPFIALRVDPEVDADGVSAAYLAAHHDTLPATIAMFPPTSNPGDILFCMIDGQEIASMTRELSDDDKGKPIAICYPGAELRKLAEGRYDFTYRVERVNGDVVGVSGAKLILVSLFPALDLVPPSVRDTAQGVLNPIHGLSGAVVNVAYSGMQAGQRVQVRWVGASDEGSIETPWQSVPQHVPQFLMFDIAPFLIAASIGTNITVDYVVDRQGNATVSKPLDLPISMFDLDDMRAPQLPELGGGDRIEPDKLPDGLTVELDAWYLAFERQKLWLWCMGERSDAPGQPYEHYLKTAHAISADEAIHGVRAKVPASWLMPLRHGSRLIIQYVVAFHDGVQQQARRASFEVINR</sequence>
<protein>
    <submittedName>
        <fullName evidence="1">Uncharacterized protein</fullName>
    </submittedName>
</protein>
<name>A0A5E4TWQ1_9BURK</name>
<keyword evidence="2" id="KW-1185">Reference proteome</keyword>
<dbReference type="Proteomes" id="UP000406256">
    <property type="component" value="Unassembled WGS sequence"/>
</dbReference>
<evidence type="ECO:0000313" key="1">
    <source>
        <dbReference type="EMBL" id="VVD91168.1"/>
    </source>
</evidence>
<dbReference type="AlphaFoldDB" id="A0A5E4TWQ1"/>
<dbReference type="RefSeq" id="WP_150668361.1">
    <property type="nucleotide sequence ID" value="NZ_CABPSB010000004.1"/>
</dbReference>
<reference evidence="1 2" key="1">
    <citation type="submission" date="2019-08" db="EMBL/GenBank/DDBJ databases">
        <authorList>
            <person name="Peeters C."/>
        </authorList>
    </citation>
    <scope>NUCLEOTIDE SEQUENCE [LARGE SCALE GENOMIC DNA]</scope>
    <source>
        <strain evidence="1 2">LMG 31108</strain>
    </source>
</reference>
<organism evidence="1 2">
    <name type="scientific">Pandoraea anhela</name>
    <dbReference type="NCBI Taxonomy" id="2508295"/>
    <lineage>
        <taxon>Bacteria</taxon>
        <taxon>Pseudomonadati</taxon>
        <taxon>Pseudomonadota</taxon>
        <taxon>Betaproteobacteria</taxon>
        <taxon>Burkholderiales</taxon>
        <taxon>Burkholderiaceae</taxon>
        <taxon>Pandoraea</taxon>
    </lineage>
</organism>
<accession>A0A5E4TWQ1</accession>
<proteinExistence type="predicted"/>
<dbReference type="OrthoDB" id="8937944at2"/>
<dbReference type="EMBL" id="CABPSB010000004">
    <property type="protein sequence ID" value="VVD91168.1"/>
    <property type="molecule type" value="Genomic_DNA"/>
</dbReference>